<reference evidence="9" key="1">
    <citation type="submission" date="2016-04" db="EMBL/GenBank/DDBJ databases">
        <authorList>
            <person name="Nguyen H.D."/>
            <person name="Samba Siva P."/>
            <person name="Cullis J."/>
            <person name="Levesque C.A."/>
            <person name="Hambleton S."/>
        </authorList>
    </citation>
    <scope>NUCLEOTIDE SEQUENCE</scope>
    <source>
        <strain evidence="9">DAOMC 236416</strain>
    </source>
</reference>
<proteinExistence type="inferred from homology"/>
<dbReference type="PANTHER" id="PTHR22930">
    <property type="match status" value="1"/>
</dbReference>
<evidence type="ECO:0000256" key="3">
    <source>
        <dbReference type="ARBA" id="ARBA00006958"/>
    </source>
</evidence>
<dbReference type="Pfam" id="PF13359">
    <property type="entry name" value="DDE_Tnp_4"/>
    <property type="match status" value="1"/>
</dbReference>
<evidence type="ECO:0000256" key="8">
    <source>
        <dbReference type="SAM" id="MobiDB-lite"/>
    </source>
</evidence>
<evidence type="ECO:0000256" key="4">
    <source>
        <dbReference type="ARBA" id="ARBA00022722"/>
    </source>
</evidence>
<dbReference type="InterPro" id="IPR045249">
    <property type="entry name" value="HARBI1-like"/>
</dbReference>
<gene>
    <name evidence="9" type="ORF">A4X13_0g8153</name>
</gene>
<comment type="subcellular location">
    <subcellularLocation>
        <location evidence="2">Nucleus</location>
    </subcellularLocation>
</comment>
<evidence type="ECO:0000256" key="5">
    <source>
        <dbReference type="ARBA" id="ARBA00022723"/>
    </source>
</evidence>
<feature type="compositionally biased region" description="Basic and acidic residues" evidence="8">
    <location>
        <begin position="462"/>
        <end position="491"/>
    </location>
</feature>
<dbReference type="GO" id="GO:0004518">
    <property type="term" value="F:nuclease activity"/>
    <property type="evidence" value="ECO:0007669"/>
    <property type="project" value="UniProtKB-KW"/>
</dbReference>
<comment type="similarity">
    <text evidence="3">Belongs to the HARBI1 family.</text>
</comment>
<dbReference type="InterPro" id="IPR027806">
    <property type="entry name" value="HARBI1_dom"/>
</dbReference>
<dbReference type="AlphaFoldDB" id="A0A177TG85"/>
<name>A0A177TG85_9BASI</name>
<dbReference type="Proteomes" id="UP000077521">
    <property type="component" value="Unassembled WGS sequence"/>
</dbReference>
<reference evidence="9" key="2">
    <citation type="journal article" date="2019" name="IMA Fungus">
        <title>Genome sequencing and comparison of five Tilletia species to identify candidate genes for the detection of regulated species infecting wheat.</title>
        <authorList>
            <person name="Nguyen H.D.T."/>
            <person name="Sultana T."/>
            <person name="Kesanakurti P."/>
            <person name="Hambleton S."/>
        </authorList>
    </citation>
    <scope>NUCLEOTIDE SEQUENCE</scope>
    <source>
        <strain evidence="9">DAOMC 236416</strain>
    </source>
</reference>
<organism evidence="9 10">
    <name type="scientific">Tilletia indica</name>
    <dbReference type="NCBI Taxonomy" id="43049"/>
    <lineage>
        <taxon>Eukaryota</taxon>
        <taxon>Fungi</taxon>
        <taxon>Dikarya</taxon>
        <taxon>Basidiomycota</taxon>
        <taxon>Ustilaginomycotina</taxon>
        <taxon>Exobasidiomycetes</taxon>
        <taxon>Tilletiales</taxon>
        <taxon>Tilletiaceae</taxon>
        <taxon>Tilletia</taxon>
    </lineage>
</organism>
<evidence type="ECO:0000313" key="10">
    <source>
        <dbReference type="Proteomes" id="UP000077521"/>
    </source>
</evidence>
<feature type="region of interest" description="Disordered" evidence="8">
    <location>
        <begin position="462"/>
        <end position="500"/>
    </location>
</feature>
<dbReference type="PANTHER" id="PTHR22930:SF85">
    <property type="entry name" value="GH03217P-RELATED"/>
    <property type="match status" value="1"/>
</dbReference>
<accession>A0A177TG85</accession>
<evidence type="ECO:0000256" key="2">
    <source>
        <dbReference type="ARBA" id="ARBA00004123"/>
    </source>
</evidence>
<protein>
    <submittedName>
        <fullName evidence="9">Uncharacterized protein</fullName>
    </submittedName>
</protein>
<comment type="cofactor">
    <cofactor evidence="1">
        <name>a divalent metal cation</name>
        <dbReference type="ChEBI" id="CHEBI:60240"/>
    </cofactor>
</comment>
<sequence length="500" mass="56532">MKYSLHQAAQMTELALLDNDLAPLALEGSSAAQRNAGDVVEVLSHAHSRRYLLPRAPVWRPTETLWDRLQEYERSGDSDRFRSAVRMEPGAFRAIALILKSRPEFSSTRGGPAATELQLSVALYRLGHSISITEVAAIAGCSQGSVSGYTQKVVSALCDLESELIPWASEEEKREAKEWVSTRSGVPEFGQGFAMVDGVHIPLNWRPGGGADDDFINRKGSFSFNVQLFILPTSLRIISYVVGPRGRAADSSVFALSSVSESPALFLEPSEFIWADLGYPLNSFLAIPYRHSASEKSRDMRRFNYWQSHTRIRVEHAMGFIKGRFGCLRGLRGYVGTEEGELRAQDVVVACIAVHNLAMSWDDAGQYKVYVEDGLGKQLDEEGWWEPSAERSAEQQAAWTRRSEAEEKRVAAYKRYAANRSQRELDDNRRRTGRELRETLHLALNKSVGYTFMDTTRESRLQEKTKKQYLADKLRKTKAEAERRMKAEAERRRRRQGRRS</sequence>
<keyword evidence="5" id="KW-0479">Metal-binding</keyword>
<dbReference type="GO" id="GO:0016787">
    <property type="term" value="F:hydrolase activity"/>
    <property type="evidence" value="ECO:0007669"/>
    <property type="project" value="UniProtKB-KW"/>
</dbReference>
<dbReference type="GO" id="GO:0005634">
    <property type="term" value="C:nucleus"/>
    <property type="evidence" value="ECO:0007669"/>
    <property type="project" value="UniProtKB-SubCell"/>
</dbReference>
<evidence type="ECO:0000256" key="7">
    <source>
        <dbReference type="ARBA" id="ARBA00023242"/>
    </source>
</evidence>
<evidence type="ECO:0000256" key="1">
    <source>
        <dbReference type="ARBA" id="ARBA00001968"/>
    </source>
</evidence>
<dbReference type="GO" id="GO:0046872">
    <property type="term" value="F:metal ion binding"/>
    <property type="evidence" value="ECO:0007669"/>
    <property type="project" value="UniProtKB-KW"/>
</dbReference>
<dbReference type="EMBL" id="LWDF02001283">
    <property type="protein sequence ID" value="KAE8239540.1"/>
    <property type="molecule type" value="Genomic_DNA"/>
</dbReference>
<evidence type="ECO:0000313" key="9">
    <source>
        <dbReference type="EMBL" id="KAE8239540.1"/>
    </source>
</evidence>
<keyword evidence="7" id="KW-0539">Nucleus</keyword>
<comment type="caution">
    <text evidence="9">The sequence shown here is derived from an EMBL/GenBank/DDBJ whole genome shotgun (WGS) entry which is preliminary data.</text>
</comment>
<evidence type="ECO:0000256" key="6">
    <source>
        <dbReference type="ARBA" id="ARBA00022801"/>
    </source>
</evidence>
<keyword evidence="4" id="KW-0540">Nuclease</keyword>
<keyword evidence="10" id="KW-1185">Reference proteome</keyword>
<keyword evidence="6" id="KW-0378">Hydrolase</keyword>